<feature type="modified residue" description="4-aspartylphosphate" evidence="1">
    <location>
        <position position="61"/>
    </location>
</feature>
<dbReference type="Gene3D" id="3.40.50.2300">
    <property type="match status" value="1"/>
</dbReference>
<keyword evidence="4" id="KW-1185">Reference proteome</keyword>
<evidence type="ECO:0000256" key="1">
    <source>
        <dbReference type="PROSITE-ProRule" id="PRU00169"/>
    </source>
</evidence>
<name>A0A1S1Z5D3_FLAPC</name>
<keyword evidence="1" id="KW-0597">Phosphoprotein</keyword>
<accession>A0A1S1Z5D3</accession>
<dbReference type="STRING" id="915059.NH26_07185"/>
<dbReference type="PROSITE" id="PS50110">
    <property type="entry name" value="RESPONSE_REGULATORY"/>
    <property type="match status" value="1"/>
</dbReference>
<proteinExistence type="predicted"/>
<dbReference type="OrthoDB" id="673128at2"/>
<dbReference type="RefSeq" id="WP_044219393.1">
    <property type="nucleotide sequence ID" value="NZ_JRYR02000001.1"/>
</dbReference>
<dbReference type="Pfam" id="PF00072">
    <property type="entry name" value="Response_reg"/>
    <property type="match status" value="1"/>
</dbReference>
<evidence type="ECO:0000313" key="3">
    <source>
        <dbReference type="EMBL" id="OHX68480.1"/>
    </source>
</evidence>
<organism evidence="3 4">
    <name type="scientific">Flammeovirga pacifica</name>
    <dbReference type="NCBI Taxonomy" id="915059"/>
    <lineage>
        <taxon>Bacteria</taxon>
        <taxon>Pseudomonadati</taxon>
        <taxon>Bacteroidota</taxon>
        <taxon>Cytophagia</taxon>
        <taxon>Cytophagales</taxon>
        <taxon>Flammeovirgaceae</taxon>
        <taxon>Flammeovirga</taxon>
    </lineage>
</organism>
<feature type="domain" description="Response regulatory" evidence="2">
    <location>
        <begin position="5"/>
        <end position="130"/>
    </location>
</feature>
<evidence type="ECO:0000259" key="2">
    <source>
        <dbReference type="PROSITE" id="PS50110"/>
    </source>
</evidence>
<dbReference type="AlphaFoldDB" id="A0A1S1Z5D3"/>
<gene>
    <name evidence="3" type="ORF">NH26_07185</name>
</gene>
<dbReference type="PANTHER" id="PTHR44520">
    <property type="entry name" value="RESPONSE REGULATOR RCP1-RELATED"/>
    <property type="match status" value="1"/>
</dbReference>
<evidence type="ECO:0000313" key="4">
    <source>
        <dbReference type="Proteomes" id="UP000179797"/>
    </source>
</evidence>
<dbReference type="PANTHER" id="PTHR44520:SF2">
    <property type="entry name" value="RESPONSE REGULATOR RCP1"/>
    <property type="match status" value="1"/>
</dbReference>
<dbReference type="InterPro" id="IPR052893">
    <property type="entry name" value="TCS_response_regulator"/>
</dbReference>
<dbReference type="SUPFAM" id="SSF52172">
    <property type="entry name" value="CheY-like"/>
    <property type="match status" value="1"/>
</dbReference>
<dbReference type="InterPro" id="IPR011006">
    <property type="entry name" value="CheY-like_superfamily"/>
</dbReference>
<comment type="caution">
    <text evidence="3">The sequence shown here is derived from an EMBL/GenBank/DDBJ whole genome shotgun (WGS) entry which is preliminary data.</text>
</comment>
<dbReference type="GO" id="GO:0000160">
    <property type="term" value="P:phosphorelay signal transduction system"/>
    <property type="evidence" value="ECO:0007669"/>
    <property type="project" value="InterPro"/>
</dbReference>
<dbReference type="EMBL" id="JRYR02000001">
    <property type="protein sequence ID" value="OHX68480.1"/>
    <property type="molecule type" value="Genomic_DNA"/>
</dbReference>
<sequence length="133" mass="15450">MYTKRLIFVDDDDLLIDIVKIITSSLEETRDLPKYFFNSGDDFLLQDPSCTKTHENILFLDLNMPGMDGWQVLDELLKSSKTYSYEKVFILSSSIHPKDKERALIHPLVTDYIEKPLSKSKILYCLADIKEKV</sequence>
<dbReference type="InterPro" id="IPR001789">
    <property type="entry name" value="Sig_transdc_resp-reg_receiver"/>
</dbReference>
<reference evidence="3 4" key="1">
    <citation type="journal article" date="2012" name="Int. J. Syst. Evol. Microbiol.">
        <title>Flammeovirga pacifica sp. nov., isolated from deep-sea sediment.</title>
        <authorList>
            <person name="Xu H."/>
            <person name="Fu Y."/>
            <person name="Yang N."/>
            <person name="Ding Z."/>
            <person name="Lai Q."/>
            <person name="Zeng R."/>
        </authorList>
    </citation>
    <scope>NUCLEOTIDE SEQUENCE [LARGE SCALE GENOMIC DNA]</scope>
    <source>
        <strain evidence="4">DSM 24597 / LMG 26175 / WPAGA1</strain>
    </source>
</reference>
<protein>
    <recommendedName>
        <fullName evidence="2">Response regulatory domain-containing protein</fullName>
    </recommendedName>
</protein>
<dbReference type="Proteomes" id="UP000179797">
    <property type="component" value="Unassembled WGS sequence"/>
</dbReference>
<dbReference type="SMART" id="SM00448">
    <property type="entry name" value="REC"/>
    <property type="match status" value="1"/>
</dbReference>